<evidence type="ECO:0000313" key="1">
    <source>
        <dbReference type="EMBL" id="PYH87053.1"/>
    </source>
</evidence>
<dbReference type="AlphaFoldDB" id="A0A319D7U6"/>
<reference evidence="1 2" key="1">
    <citation type="submission" date="2016-12" db="EMBL/GenBank/DDBJ databases">
        <title>The genomes of Aspergillus section Nigri reveals drivers in fungal speciation.</title>
        <authorList>
            <consortium name="DOE Joint Genome Institute"/>
            <person name="Vesth T.C."/>
            <person name="Nybo J."/>
            <person name="Theobald S."/>
            <person name="Brandl J."/>
            <person name="Frisvad J.C."/>
            <person name="Nielsen K.F."/>
            <person name="Lyhne E.K."/>
            <person name="Kogle M.E."/>
            <person name="Kuo A."/>
            <person name="Riley R."/>
            <person name="Clum A."/>
            <person name="Nolan M."/>
            <person name="Lipzen A."/>
            <person name="Salamov A."/>
            <person name="Henrissat B."/>
            <person name="Wiebenga A."/>
            <person name="De Vries R.P."/>
            <person name="Grigoriev I.V."/>
            <person name="Mortensen U.H."/>
            <person name="Andersen M.R."/>
            <person name="Baker S.E."/>
        </authorList>
    </citation>
    <scope>NUCLEOTIDE SEQUENCE [LARGE SCALE GENOMIC DNA]</scope>
    <source>
        <strain evidence="1 2">CBS 121591</strain>
    </source>
</reference>
<accession>A0A319D7U6</accession>
<dbReference type="Proteomes" id="UP000248340">
    <property type="component" value="Unassembled WGS sequence"/>
</dbReference>
<protein>
    <submittedName>
        <fullName evidence="1">Uncharacterized protein</fullName>
    </submittedName>
</protein>
<evidence type="ECO:0000313" key="2">
    <source>
        <dbReference type="Proteomes" id="UP000248340"/>
    </source>
</evidence>
<name>A0A319D7U6_9EURO</name>
<sequence>MNLLYSADDHRYRIGHTFPNLHPSHQTIRPLPASPANARHLKLPILHVTYTISP</sequence>
<dbReference type="EMBL" id="KZ821674">
    <property type="protein sequence ID" value="PYH87053.1"/>
    <property type="molecule type" value="Genomic_DNA"/>
</dbReference>
<dbReference type="VEuPathDB" id="FungiDB:BO82DRAFT_1796"/>
<keyword evidence="2" id="KW-1185">Reference proteome</keyword>
<gene>
    <name evidence="1" type="ORF">BO82DRAFT_1796</name>
</gene>
<dbReference type="GeneID" id="37133154"/>
<organism evidence="1 2">
    <name type="scientific">Aspergillus uvarum CBS 121591</name>
    <dbReference type="NCBI Taxonomy" id="1448315"/>
    <lineage>
        <taxon>Eukaryota</taxon>
        <taxon>Fungi</taxon>
        <taxon>Dikarya</taxon>
        <taxon>Ascomycota</taxon>
        <taxon>Pezizomycotina</taxon>
        <taxon>Eurotiomycetes</taxon>
        <taxon>Eurotiomycetidae</taxon>
        <taxon>Eurotiales</taxon>
        <taxon>Aspergillaceae</taxon>
        <taxon>Aspergillus</taxon>
        <taxon>Aspergillus subgen. Circumdati</taxon>
    </lineage>
</organism>
<proteinExistence type="predicted"/>
<dbReference type="RefSeq" id="XP_025497253.1">
    <property type="nucleotide sequence ID" value="XM_025630413.1"/>
</dbReference>